<dbReference type="InterPro" id="IPR036237">
    <property type="entry name" value="Xyl_isomerase-like_sf"/>
</dbReference>
<dbReference type="EMBL" id="PVZF01000041">
    <property type="protein sequence ID" value="PRY04981.1"/>
    <property type="molecule type" value="Genomic_DNA"/>
</dbReference>
<dbReference type="OrthoDB" id="3280201at2"/>
<evidence type="ECO:0000259" key="1">
    <source>
        <dbReference type="Pfam" id="PF01261"/>
    </source>
</evidence>
<organism evidence="2 3">
    <name type="scientific">Kineococcus rhizosphaerae</name>
    <dbReference type="NCBI Taxonomy" id="559628"/>
    <lineage>
        <taxon>Bacteria</taxon>
        <taxon>Bacillati</taxon>
        <taxon>Actinomycetota</taxon>
        <taxon>Actinomycetes</taxon>
        <taxon>Kineosporiales</taxon>
        <taxon>Kineosporiaceae</taxon>
        <taxon>Kineococcus</taxon>
    </lineage>
</organism>
<comment type="caution">
    <text evidence="2">The sequence shown here is derived from an EMBL/GenBank/DDBJ whole genome shotgun (WGS) entry which is preliminary data.</text>
</comment>
<keyword evidence="3" id="KW-1185">Reference proteome</keyword>
<reference evidence="2 3" key="1">
    <citation type="submission" date="2018-03" db="EMBL/GenBank/DDBJ databases">
        <title>Genomic Encyclopedia of Archaeal and Bacterial Type Strains, Phase II (KMG-II): from individual species to whole genera.</title>
        <authorList>
            <person name="Goeker M."/>
        </authorList>
    </citation>
    <scope>NUCLEOTIDE SEQUENCE [LARGE SCALE GENOMIC DNA]</scope>
    <source>
        <strain evidence="2 3">DSM 19711</strain>
    </source>
</reference>
<feature type="domain" description="Xylose isomerase-like TIM barrel" evidence="1">
    <location>
        <begin position="20"/>
        <end position="250"/>
    </location>
</feature>
<accession>A0A2T0QKV4</accession>
<dbReference type="InterPro" id="IPR013022">
    <property type="entry name" value="Xyl_isomerase-like_TIM-brl"/>
</dbReference>
<sequence length="290" mass="32464">MKIAIDPAPYLDLPLGELPDRIARNGYQHLHLAHPGILPAYRYPKIDRGTIATFSKALADAGVSLPATLVVQRISWPDEEIRKDAVRNFERTIQVAVDLGITQINTEFSGLPEQSERSEAAFYRSIEDLLPTIRREGVQLNFDAHPYDFVEDGLEAWRIVQALDDEAFGFVYVAAHTFHYGDRAATLLPEVGDRLRAVYAADVFDHRRSGGLRYVTNPPGNATRVHQHSRIGLGDVDWTELFTVLQTTGYLTRPEALIVSNVFGEAENADETAIHQRHEIDRLLREAAAA</sequence>
<dbReference type="PANTHER" id="PTHR12110">
    <property type="entry name" value="HYDROXYPYRUVATE ISOMERASE"/>
    <property type="match status" value="1"/>
</dbReference>
<dbReference type="PANTHER" id="PTHR12110:SF21">
    <property type="entry name" value="XYLOSE ISOMERASE-LIKE TIM BARREL DOMAIN-CONTAINING PROTEIN"/>
    <property type="match status" value="1"/>
</dbReference>
<dbReference type="AlphaFoldDB" id="A0A2T0QKV4"/>
<dbReference type="RefSeq" id="WP_106215755.1">
    <property type="nucleotide sequence ID" value="NZ_PVZF01000041.1"/>
</dbReference>
<dbReference type="Proteomes" id="UP000238083">
    <property type="component" value="Unassembled WGS sequence"/>
</dbReference>
<gene>
    <name evidence="2" type="ORF">CLV37_1417</name>
</gene>
<proteinExistence type="predicted"/>
<dbReference type="Gene3D" id="3.20.20.150">
    <property type="entry name" value="Divalent-metal-dependent TIM barrel enzymes"/>
    <property type="match status" value="1"/>
</dbReference>
<dbReference type="Pfam" id="PF01261">
    <property type="entry name" value="AP_endonuc_2"/>
    <property type="match status" value="1"/>
</dbReference>
<name>A0A2T0QKV4_9ACTN</name>
<dbReference type="InterPro" id="IPR050312">
    <property type="entry name" value="IolE/XylAMocC-like"/>
</dbReference>
<dbReference type="SUPFAM" id="SSF51658">
    <property type="entry name" value="Xylose isomerase-like"/>
    <property type="match status" value="1"/>
</dbReference>
<evidence type="ECO:0000313" key="3">
    <source>
        <dbReference type="Proteomes" id="UP000238083"/>
    </source>
</evidence>
<evidence type="ECO:0000313" key="2">
    <source>
        <dbReference type="EMBL" id="PRY04981.1"/>
    </source>
</evidence>
<protein>
    <submittedName>
        <fullName evidence="2">Myo-inositol catabolism protein IolH</fullName>
    </submittedName>
</protein>